<gene>
    <name evidence="3" type="ORF">BSZ37_20515</name>
</gene>
<dbReference type="AlphaFoldDB" id="A0A271IV20"/>
<name>A0A271IV20_9BACT</name>
<dbReference type="Proteomes" id="UP000216339">
    <property type="component" value="Unassembled WGS sequence"/>
</dbReference>
<dbReference type="Pfam" id="PF12697">
    <property type="entry name" value="Abhydrolase_6"/>
    <property type="match status" value="1"/>
</dbReference>
<protein>
    <submittedName>
        <fullName evidence="3">Alpha/beta hydrolase</fullName>
    </submittedName>
</protein>
<accession>A0A271IV20</accession>
<dbReference type="PANTHER" id="PTHR43798">
    <property type="entry name" value="MONOACYLGLYCEROL LIPASE"/>
    <property type="match status" value="1"/>
</dbReference>
<keyword evidence="4" id="KW-1185">Reference proteome</keyword>
<feature type="domain" description="AB hydrolase-1" evidence="2">
    <location>
        <begin position="14"/>
        <end position="252"/>
    </location>
</feature>
<dbReference type="PRINTS" id="PR00111">
    <property type="entry name" value="ABHYDROLASE"/>
</dbReference>
<dbReference type="GO" id="GO:0047372">
    <property type="term" value="F:monoacylglycerol lipase activity"/>
    <property type="evidence" value="ECO:0007669"/>
    <property type="project" value="TreeGrafter"/>
</dbReference>
<feature type="region of interest" description="Disordered" evidence="1">
    <location>
        <begin position="262"/>
        <end position="283"/>
    </location>
</feature>
<dbReference type="EMBL" id="MQWD01000005">
    <property type="protein sequence ID" value="PAP74565.1"/>
    <property type="molecule type" value="Genomic_DNA"/>
</dbReference>
<dbReference type="RefSeq" id="WP_095512532.1">
    <property type="nucleotide sequence ID" value="NZ_MQWD01000005.1"/>
</dbReference>
<proteinExistence type="predicted"/>
<dbReference type="InterPro" id="IPR050266">
    <property type="entry name" value="AB_hydrolase_sf"/>
</dbReference>
<dbReference type="SUPFAM" id="SSF53474">
    <property type="entry name" value="alpha/beta-Hydrolases"/>
    <property type="match status" value="1"/>
</dbReference>
<reference evidence="3 4" key="1">
    <citation type="submission" date="2016-11" db="EMBL/GenBank/DDBJ databases">
        <title>Study of marine rhodopsin-containing bacteria.</title>
        <authorList>
            <person name="Yoshizawa S."/>
            <person name="Kumagai Y."/>
            <person name="Kogure K."/>
        </authorList>
    </citation>
    <scope>NUCLEOTIDE SEQUENCE [LARGE SCALE GENOMIC DNA]</scope>
    <source>
        <strain evidence="3 4">SAORIC-28</strain>
    </source>
</reference>
<organism evidence="3 4">
    <name type="scientific">Rubrivirga marina</name>
    <dbReference type="NCBI Taxonomy" id="1196024"/>
    <lineage>
        <taxon>Bacteria</taxon>
        <taxon>Pseudomonadati</taxon>
        <taxon>Rhodothermota</taxon>
        <taxon>Rhodothermia</taxon>
        <taxon>Rhodothermales</taxon>
        <taxon>Rubricoccaceae</taxon>
        <taxon>Rubrivirga</taxon>
    </lineage>
</organism>
<dbReference type="Gene3D" id="3.40.50.1820">
    <property type="entry name" value="alpha/beta hydrolase"/>
    <property type="match status" value="1"/>
</dbReference>
<evidence type="ECO:0000313" key="4">
    <source>
        <dbReference type="Proteomes" id="UP000216339"/>
    </source>
</evidence>
<sequence length="283" mass="29813">MNMNHVRKGTGPPLLLVHGLGGTWRSWETVLDALAAERDVIAPDLPGFGETPPLDGEVSIAALADALEGFLDGHGLRGVDAVGTSMGARLVLELARRRAVGAAVALDPGGFWNGPERVVFGASVALSVRLLRVLDPVLPRVLASPAGRTALLLQFSARPWALDPGVALHELRGYVAAPSFDAALRALVTGPTQEGMPADEQRGPVLIVWGRQDRVCFPSQAERATARFPGARLEWLDRCGHFPQWDRPEEAVRLILAATGDAATGTSEARGVQSPAAGPDSAA</sequence>
<evidence type="ECO:0000259" key="2">
    <source>
        <dbReference type="Pfam" id="PF12697"/>
    </source>
</evidence>
<dbReference type="GO" id="GO:0046464">
    <property type="term" value="P:acylglycerol catabolic process"/>
    <property type="evidence" value="ECO:0007669"/>
    <property type="project" value="TreeGrafter"/>
</dbReference>
<evidence type="ECO:0000313" key="3">
    <source>
        <dbReference type="EMBL" id="PAP74565.1"/>
    </source>
</evidence>
<keyword evidence="3" id="KW-0378">Hydrolase</keyword>
<dbReference type="PANTHER" id="PTHR43798:SF5">
    <property type="entry name" value="MONOACYLGLYCEROL LIPASE ABHD6"/>
    <property type="match status" value="1"/>
</dbReference>
<dbReference type="GO" id="GO:0016020">
    <property type="term" value="C:membrane"/>
    <property type="evidence" value="ECO:0007669"/>
    <property type="project" value="TreeGrafter"/>
</dbReference>
<dbReference type="InterPro" id="IPR029058">
    <property type="entry name" value="AB_hydrolase_fold"/>
</dbReference>
<dbReference type="OrthoDB" id="9780932at2"/>
<comment type="caution">
    <text evidence="3">The sequence shown here is derived from an EMBL/GenBank/DDBJ whole genome shotgun (WGS) entry which is preliminary data.</text>
</comment>
<dbReference type="InterPro" id="IPR000073">
    <property type="entry name" value="AB_hydrolase_1"/>
</dbReference>
<evidence type="ECO:0000256" key="1">
    <source>
        <dbReference type="SAM" id="MobiDB-lite"/>
    </source>
</evidence>